<reference evidence="4" key="1">
    <citation type="journal article" date="2018" name="Nat. Plants">
        <title>Whole-genome landscape of Medicago truncatula symbiotic genes.</title>
        <authorList>
            <person name="Pecrix Y."/>
            <person name="Staton S.E."/>
            <person name="Sallet E."/>
            <person name="Lelandais-Briere C."/>
            <person name="Moreau S."/>
            <person name="Carrere S."/>
            <person name="Blein T."/>
            <person name="Jardinaud M.F."/>
            <person name="Latrasse D."/>
            <person name="Zouine M."/>
            <person name="Zahm M."/>
            <person name="Kreplak J."/>
            <person name="Mayjonade B."/>
            <person name="Satge C."/>
            <person name="Perez M."/>
            <person name="Cauet S."/>
            <person name="Marande W."/>
            <person name="Chantry-Darmon C."/>
            <person name="Lopez-Roques C."/>
            <person name="Bouchez O."/>
            <person name="Berard A."/>
            <person name="Debelle F."/>
            <person name="Munos S."/>
            <person name="Bendahmane A."/>
            <person name="Berges H."/>
            <person name="Niebel A."/>
            <person name="Buitink J."/>
            <person name="Frugier F."/>
            <person name="Benhamed M."/>
            <person name="Crespi M."/>
            <person name="Gouzy J."/>
            <person name="Gamas P."/>
        </authorList>
    </citation>
    <scope>NUCLEOTIDE SEQUENCE [LARGE SCALE GENOMIC DNA]</scope>
    <source>
        <strain evidence="4">cv. Jemalong A17</strain>
    </source>
</reference>
<protein>
    <submittedName>
        <fullName evidence="3">Putative Late nodulin</fullName>
    </submittedName>
</protein>
<name>A0A396I1T2_MEDTR</name>
<feature type="domain" description="Late nodulin" evidence="2">
    <location>
        <begin position="1"/>
        <end position="55"/>
    </location>
</feature>
<gene>
    <name evidence="3" type="ORF">MtrunA17_Chr4g0006301</name>
</gene>
<keyword evidence="1" id="KW-0732">Signal</keyword>
<dbReference type="Pfam" id="PF07127">
    <property type="entry name" value="Nodulin_late"/>
    <property type="match status" value="1"/>
</dbReference>
<evidence type="ECO:0000313" key="4">
    <source>
        <dbReference type="Proteomes" id="UP000265566"/>
    </source>
</evidence>
<accession>A0A396I1T2</accession>
<feature type="chain" id="PRO_5017183669" evidence="1">
    <location>
        <begin position="27"/>
        <end position="61"/>
    </location>
</feature>
<evidence type="ECO:0000313" key="3">
    <source>
        <dbReference type="EMBL" id="RHN58801.1"/>
    </source>
</evidence>
<feature type="signal peptide" evidence="1">
    <location>
        <begin position="1"/>
        <end position="26"/>
    </location>
</feature>
<organism evidence="3 4">
    <name type="scientific">Medicago truncatula</name>
    <name type="common">Barrel medic</name>
    <name type="synonym">Medicago tribuloides</name>
    <dbReference type="NCBI Taxonomy" id="3880"/>
    <lineage>
        <taxon>Eukaryota</taxon>
        <taxon>Viridiplantae</taxon>
        <taxon>Streptophyta</taxon>
        <taxon>Embryophyta</taxon>
        <taxon>Tracheophyta</taxon>
        <taxon>Spermatophyta</taxon>
        <taxon>Magnoliopsida</taxon>
        <taxon>eudicotyledons</taxon>
        <taxon>Gunneridae</taxon>
        <taxon>Pentapetalae</taxon>
        <taxon>rosids</taxon>
        <taxon>fabids</taxon>
        <taxon>Fabales</taxon>
        <taxon>Fabaceae</taxon>
        <taxon>Papilionoideae</taxon>
        <taxon>50 kb inversion clade</taxon>
        <taxon>NPAAA clade</taxon>
        <taxon>Hologalegina</taxon>
        <taxon>IRL clade</taxon>
        <taxon>Trifolieae</taxon>
        <taxon>Medicago</taxon>
    </lineage>
</organism>
<dbReference type="GO" id="GO:0046872">
    <property type="term" value="F:metal ion binding"/>
    <property type="evidence" value="ECO:0007669"/>
    <property type="project" value="InterPro"/>
</dbReference>
<dbReference type="EMBL" id="PSQE01000004">
    <property type="protein sequence ID" value="RHN58801.1"/>
    <property type="molecule type" value="Genomic_DNA"/>
</dbReference>
<evidence type="ECO:0000259" key="2">
    <source>
        <dbReference type="Pfam" id="PF07127"/>
    </source>
</evidence>
<comment type="caution">
    <text evidence="3">The sequence shown here is derived from an EMBL/GenBank/DDBJ whole genome shotgun (WGS) entry which is preliminary data.</text>
</comment>
<sequence length="61" mass="7098">MVKIIKYVNLLILFISIFLVVTDVSAQKRCKEDFDCRIRSCAYPLIPVCIDPFCRCRRASI</sequence>
<dbReference type="Proteomes" id="UP000265566">
    <property type="component" value="Chromosome 4"/>
</dbReference>
<dbReference type="InterPro" id="IPR009810">
    <property type="entry name" value="Nodulin_late_dom"/>
</dbReference>
<evidence type="ECO:0000256" key="1">
    <source>
        <dbReference type="SAM" id="SignalP"/>
    </source>
</evidence>
<proteinExistence type="predicted"/>
<dbReference type="AlphaFoldDB" id="A0A396I1T2"/>
<dbReference type="Gramene" id="rna20748">
    <property type="protein sequence ID" value="RHN58801.1"/>
    <property type="gene ID" value="gene20748"/>
</dbReference>